<organism evidence="1 2">
    <name type="scientific">Racocetra persica</name>
    <dbReference type="NCBI Taxonomy" id="160502"/>
    <lineage>
        <taxon>Eukaryota</taxon>
        <taxon>Fungi</taxon>
        <taxon>Fungi incertae sedis</taxon>
        <taxon>Mucoromycota</taxon>
        <taxon>Glomeromycotina</taxon>
        <taxon>Glomeromycetes</taxon>
        <taxon>Diversisporales</taxon>
        <taxon>Gigasporaceae</taxon>
        <taxon>Racocetra</taxon>
    </lineage>
</organism>
<dbReference type="Proteomes" id="UP000789920">
    <property type="component" value="Unassembled WGS sequence"/>
</dbReference>
<accession>A0ACA9MNI2</accession>
<sequence>MYLEYKVTDMNIPDAHSLNDMRSSSNELAGNNDQNRRQKHVQNEKNCRKKITDGFNMLRELIPFGLLDALQMKKQHDEINRLGQICKYQNEELKMNNLDNDMDLQLPKSLEKFALRKV</sequence>
<comment type="caution">
    <text evidence="1">The sequence shown here is derived from an EMBL/GenBank/DDBJ whole genome shotgun (WGS) entry which is preliminary data.</text>
</comment>
<gene>
    <name evidence="1" type="ORF">RPERSI_LOCUS6029</name>
</gene>
<evidence type="ECO:0000313" key="1">
    <source>
        <dbReference type="EMBL" id="CAG8603959.1"/>
    </source>
</evidence>
<evidence type="ECO:0000313" key="2">
    <source>
        <dbReference type="Proteomes" id="UP000789920"/>
    </source>
</evidence>
<dbReference type="EMBL" id="CAJVQC010009382">
    <property type="protein sequence ID" value="CAG8603959.1"/>
    <property type="molecule type" value="Genomic_DNA"/>
</dbReference>
<feature type="non-terminal residue" evidence="1">
    <location>
        <position position="118"/>
    </location>
</feature>
<reference evidence="1" key="1">
    <citation type="submission" date="2021-06" db="EMBL/GenBank/DDBJ databases">
        <authorList>
            <person name="Kallberg Y."/>
            <person name="Tangrot J."/>
            <person name="Rosling A."/>
        </authorList>
    </citation>
    <scope>NUCLEOTIDE SEQUENCE</scope>
    <source>
        <strain evidence="1">MA461A</strain>
    </source>
</reference>
<proteinExistence type="predicted"/>
<keyword evidence="2" id="KW-1185">Reference proteome</keyword>
<name>A0ACA9MNI2_9GLOM</name>
<protein>
    <submittedName>
        <fullName evidence="1">15512_t:CDS:1</fullName>
    </submittedName>
</protein>